<dbReference type="GeneID" id="111134766"/>
<organism evidence="4 5">
    <name type="scientific">Crassostrea virginica</name>
    <name type="common">Eastern oyster</name>
    <dbReference type="NCBI Taxonomy" id="6565"/>
    <lineage>
        <taxon>Eukaryota</taxon>
        <taxon>Metazoa</taxon>
        <taxon>Spiralia</taxon>
        <taxon>Lophotrochozoa</taxon>
        <taxon>Mollusca</taxon>
        <taxon>Bivalvia</taxon>
        <taxon>Autobranchia</taxon>
        <taxon>Pteriomorphia</taxon>
        <taxon>Ostreida</taxon>
        <taxon>Ostreoidea</taxon>
        <taxon>Ostreidae</taxon>
        <taxon>Crassostrea</taxon>
    </lineage>
</organism>
<dbReference type="GO" id="GO:0043161">
    <property type="term" value="P:proteasome-mediated ubiquitin-dependent protein catabolic process"/>
    <property type="evidence" value="ECO:0007669"/>
    <property type="project" value="TreeGrafter"/>
</dbReference>
<feature type="repeat" description="NHL" evidence="2">
    <location>
        <begin position="305"/>
        <end position="348"/>
    </location>
</feature>
<dbReference type="InterPro" id="IPR001258">
    <property type="entry name" value="NHL_repeat"/>
</dbReference>
<evidence type="ECO:0000256" key="3">
    <source>
        <dbReference type="SAM" id="MobiDB-lite"/>
    </source>
</evidence>
<gene>
    <name evidence="5" type="primary">LOC111134766</name>
</gene>
<reference evidence="5" key="1">
    <citation type="submission" date="2025-08" db="UniProtKB">
        <authorList>
            <consortium name="RefSeq"/>
        </authorList>
    </citation>
    <scope>IDENTIFICATION</scope>
    <source>
        <tissue evidence="5">Whole sample</tissue>
    </source>
</reference>
<dbReference type="PROSITE" id="PS51125">
    <property type="entry name" value="NHL"/>
    <property type="match status" value="3"/>
</dbReference>
<dbReference type="RefSeq" id="XP_022339814.1">
    <property type="nucleotide sequence ID" value="XM_022484106.1"/>
</dbReference>
<evidence type="ECO:0000313" key="4">
    <source>
        <dbReference type="Proteomes" id="UP000694844"/>
    </source>
</evidence>
<name>A0A8B8EJA5_CRAVI</name>
<protein>
    <submittedName>
        <fullName evidence="5">Tripartite motif-containing protein 3-like isoform X1</fullName>
    </submittedName>
</protein>
<dbReference type="SUPFAM" id="SSF101898">
    <property type="entry name" value="NHL repeat"/>
    <property type="match status" value="1"/>
</dbReference>
<dbReference type="CDD" id="cd05819">
    <property type="entry name" value="NHL"/>
    <property type="match status" value="1"/>
</dbReference>
<feature type="repeat" description="NHL" evidence="2">
    <location>
        <begin position="270"/>
        <end position="301"/>
    </location>
</feature>
<dbReference type="PANTHER" id="PTHR24104:SF25">
    <property type="entry name" value="PROTEIN LIN-41"/>
    <property type="match status" value="1"/>
</dbReference>
<dbReference type="GO" id="GO:0000209">
    <property type="term" value="P:protein polyubiquitination"/>
    <property type="evidence" value="ECO:0007669"/>
    <property type="project" value="TreeGrafter"/>
</dbReference>
<accession>A0A8B8EJA5</accession>
<evidence type="ECO:0000313" key="5">
    <source>
        <dbReference type="RefSeq" id="XP_022339814.1"/>
    </source>
</evidence>
<keyword evidence="4" id="KW-1185">Reference proteome</keyword>
<dbReference type="KEGG" id="cvn:111134766"/>
<dbReference type="Proteomes" id="UP000694844">
    <property type="component" value="Chromosome 5"/>
</dbReference>
<dbReference type="PANTHER" id="PTHR24104">
    <property type="entry name" value="E3 UBIQUITIN-PROTEIN LIGASE NHLRC1-RELATED"/>
    <property type="match status" value="1"/>
</dbReference>
<feature type="repeat" description="NHL" evidence="2">
    <location>
        <begin position="213"/>
        <end position="254"/>
    </location>
</feature>
<dbReference type="AlphaFoldDB" id="A0A8B8EJA5"/>
<dbReference type="GO" id="GO:0061630">
    <property type="term" value="F:ubiquitin protein ligase activity"/>
    <property type="evidence" value="ECO:0007669"/>
    <property type="project" value="TreeGrafter"/>
</dbReference>
<dbReference type="OrthoDB" id="10039644at2759"/>
<dbReference type="InterPro" id="IPR050952">
    <property type="entry name" value="TRIM-NHL_E3_ligases"/>
</dbReference>
<proteinExistence type="predicted"/>
<evidence type="ECO:0000256" key="2">
    <source>
        <dbReference type="PROSITE-ProRule" id="PRU00504"/>
    </source>
</evidence>
<evidence type="ECO:0000256" key="1">
    <source>
        <dbReference type="ARBA" id="ARBA00022737"/>
    </source>
</evidence>
<keyword evidence="1" id="KW-0677">Repeat</keyword>
<dbReference type="GO" id="GO:0008270">
    <property type="term" value="F:zinc ion binding"/>
    <property type="evidence" value="ECO:0007669"/>
    <property type="project" value="UniProtKB-KW"/>
</dbReference>
<sequence length="406" mass="45199">MDKRGNFCVSDTENDLYELKSLKMNSLTKSASTEIIMNVDCSPTQRKVGIIGRMKKKLAMNSSQSSIQSASSMESISVSPYEHDLDLSSDSSIEEDEEDSHMTKSSDGHVNAVFAFDNDSYPRANLVKIYGCEGRQKGCFKDATDVQCFGREHCLVTDMINGRLTTFNRNGRPKIIRCSWALKEPWSSVVISENKLAVTSRKDKTVSIVSMHGDILFSFGSNFFQCPCGIAIDKNGRFIITDILSNDVSVFTPEGKWLFNLGDPLSPVQQFSYPRYVHVNAFGDIIVCDSGNHSIKVFNEHGNFKFAFGQYGRQEGAFKSPYAVTSDGEGNIIVADHYNDRVALFSRTGEFLRNIVSTEDGLFHPQGVALSSDMQLFVTHGKMKATEVIVYSFSDTDTMAFNIMNN</sequence>
<dbReference type="Gene3D" id="2.120.10.30">
    <property type="entry name" value="TolB, C-terminal domain"/>
    <property type="match status" value="2"/>
</dbReference>
<dbReference type="InterPro" id="IPR011042">
    <property type="entry name" value="6-blade_b-propeller_TolB-like"/>
</dbReference>
<dbReference type="Pfam" id="PF01436">
    <property type="entry name" value="NHL"/>
    <property type="match status" value="1"/>
</dbReference>
<feature type="region of interest" description="Disordered" evidence="3">
    <location>
        <begin position="83"/>
        <end position="105"/>
    </location>
</feature>